<dbReference type="SUPFAM" id="SSF54495">
    <property type="entry name" value="UBC-like"/>
    <property type="match status" value="1"/>
</dbReference>
<dbReference type="PROSITE" id="PS50089">
    <property type="entry name" value="ZF_RING_2"/>
    <property type="match status" value="1"/>
</dbReference>
<evidence type="ECO:0000256" key="3">
    <source>
        <dbReference type="PROSITE-ProRule" id="PRU00175"/>
    </source>
</evidence>
<reference evidence="7 8" key="2">
    <citation type="journal article" date="2018" name="Elife">
        <title>Firefly genomes illuminate parallel origins of bioluminescence in beetles.</title>
        <authorList>
            <person name="Fallon T.R."/>
            <person name="Lower S.E."/>
            <person name="Chang C.H."/>
            <person name="Bessho-Uehara M."/>
            <person name="Martin G.J."/>
            <person name="Bewick A.J."/>
            <person name="Behringer M."/>
            <person name="Debat H.J."/>
            <person name="Wong I."/>
            <person name="Day J.C."/>
            <person name="Suvorov A."/>
            <person name="Silva C.J."/>
            <person name="Stanger-Hall K.F."/>
            <person name="Hall D.W."/>
            <person name="Schmitz R.J."/>
            <person name="Nelson D.R."/>
            <person name="Lewis S.M."/>
            <person name="Shigenobu S."/>
            <person name="Bybee S.M."/>
            <person name="Larracuente A.M."/>
            <person name="Oba Y."/>
            <person name="Weng J.K."/>
        </authorList>
    </citation>
    <scope>NUCLEOTIDE SEQUENCE [LARGE SCALE GENOMIC DNA]</scope>
    <source>
        <strain evidence="7">1611_PpyrPB1</strain>
        <tissue evidence="7">Whole body</tissue>
    </source>
</reference>
<dbReference type="InterPro" id="IPR013083">
    <property type="entry name" value="Znf_RING/FYVE/PHD"/>
</dbReference>
<dbReference type="InParanoid" id="A0A1Y1N508"/>
<accession>A0A1Y1N508</accession>
<dbReference type="InterPro" id="IPR016135">
    <property type="entry name" value="UBQ-conjugating_enzyme/RWD"/>
</dbReference>
<dbReference type="Proteomes" id="UP000327044">
    <property type="component" value="Unassembled WGS sequence"/>
</dbReference>
<evidence type="ECO:0000259" key="4">
    <source>
        <dbReference type="PROSITE" id="PS50089"/>
    </source>
</evidence>
<reference evidence="6" key="1">
    <citation type="journal article" date="2016" name="Sci. Rep.">
        <title>Molecular characterization of firefly nuptial gifts: a multi-omics approach sheds light on postcopulatory sexual selection.</title>
        <authorList>
            <person name="Al-Wathiqui N."/>
            <person name="Fallon T.R."/>
            <person name="South A."/>
            <person name="Weng J.K."/>
            <person name="Lewis S.M."/>
        </authorList>
    </citation>
    <scope>NUCLEOTIDE SEQUENCE</scope>
</reference>
<sequence length="327" mass="37961">MGFIENELEEIKKLAERKIPSCKLVCCVKTMVRAEIKFTEYKKIVACMQFPKNYPESTLLIELKSKTLSEKLIQGLTNVCETEAKKHLGRPQIMLTLAFLQNFLIENPLSCCHSEIGNIKRLLVDGVDELKLKQKSSSIFLSIVHANYFWNVKFFVPDNYPVLAIELKNAETNLPPTLRHHIFEQGREMARQCVEPPLKKPKPNDPPFKPQPSLEKTACFFINYVKQLPSQVCQFCKEQCLPSDPQLIEKNEESPRHLERIFCGHLFHQECLFNYLKTPPFGNKRCGICGEKISHHKWSLSDKLAENRWAHEQARERELAEVEDFFN</sequence>
<evidence type="ECO:0000256" key="1">
    <source>
        <dbReference type="ARBA" id="ARBA00022771"/>
    </source>
</evidence>
<name>A0A1Y1N508_PHOPY</name>
<organism evidence="6">
    <name type="scientific">Photinus pyralis</name>
    <name type="common">Common eastern firefly</name>
    <name type="synonym">Lampyris pyralis</name>
    <dbReference type="NCBI Taxonomy" id="7054"/>
    <lineage>
        <taxon>Eukaryota</taxon>
        <taxon>Metazoa</taxon>
        <taxon>Ecdysozoa</taxon>
        <taxon>Arthropoda</taxon>
        <taxon>Hexapoda</taxon>
        <taxon>Insecta</taxon>
        <taxon>Pterygota</taxon>
        <taxon>Neoptera</taxon>
        <taxon>Endopterygota</taxon>
        <taxon>Coleoptera</taxon>
        <taxon>Polyphaga</taxon>
        <taxon>Elateriformia</taxon>
        <taxon>Elateroidea</taxon>
        <taxon>Lampyridae</taxon>
        <taxon>Lampyrinae</taxon>
        <taxon>Photinus</taxon>
    </lineage>
</organism>
<dbReference type="PANTHER" id="PTHR40237:SF1">
    <property type="entry name" value="LD44813P"/>
    <property type="match status" value="1"/>
</dbReference>
<feature type="domain" description="RING-type" evidence="4">
    <location>
        <begin position="233"/>
        <end position="289"/>
    </location>
</feature>
<keyword evidence="2" id="KW-0862">Zinc</keyword>
<evidence type="ECO:0000313" key="7">
    <source>
        <dbReference type="EMBL" id="KAB0799906.1"/>
    </source>
</evidence>
<dbReference type="InterPro" id="IPR006575">
    <property type="entry name" value="RWD_dom"/>
</dbReference>
<dbReference type="Gene3D" id="3.30.40.10">
    <property type="entry name" value="Zinc/RING finger domain, C3HC4 (zinc finger)"/>
    <property type="match status" value="1"/>
</dbReference>
<proteinExistence type="predicted"/>
<evidence type="ECO:0000256" key="2">
    <source>
        <dbReference type="ARBA" id="ARBA00022833"/>
    </source>
</evidence>
<gene>
    <name evidence="7" type="ORF">PPYR_07786</name>
</gene>
<dbReference type="PANTHER" id="PTHR40237">
    <property type="entry name" value="LD44813P"/>
    <property type="match status" value="1"/>
</dbReference>
<dbReference type="EMBL" id="VVIM01000005">
    <property type="protein sequence ID" value="KAB0799906.1"/>
    <property type="molecule type" value="Genomic_DNA"/>
</dbReference>
<evidence type="ECO:0000259" key="5">
    <source>
        <dbReference type="PROSITE" id="PS50908"/>
    </source>
</evidence>
<dbReference type="OrthoDB" id="8062037at2759"/>
<dbReference type="InterPro" id="IPR001841">
    <property type="entry name" value="Znf_RING"/>
</dbReference>
<keyword evidence="8" id="KW-1185">Reference proteome</keyword>
<evidence type="ECO:0000313" key="8">
    <source>
        <dbReference type="Proteomes" id="UP000327044"/>
    </source>
</evidence>
<dbReference type="GO" id="GO:0008270">
    <property type="term" value="F:zinc ion binding"/>
    <property type="evidence" value="ECO:0007669"/>
    <property type="project" value="UniProtKB-KW"/>
</dbReference>
<keyword evidence="1 3" id="KW-0863">Zinc-finger</keyword>
<keyword evidence="1 3" id="KW-0479">Metal-binding</keyword>
<evidence type="ECO:0008006" key="9">
    <source>
        <dbReference type="Google" id="ProtNLM"/>
    </source>
</evidence>
<dbReference type="Pfam" id="PF05773">
    <property type="entry name" value="RWD"/>
    <property type="match status" value="1"/>
</dbReference>
<dbReference type="AlphaFoldDB" id="A0A1Y1N508"/>
<protein>
    <recommendedName>
        <fullName evidence="9">RING-type domain-containing protein</fullName>
    </recommendedName>
</protein>
<dbReference type="SUPFAM" id="SSF57850">
    <property type="entry name" value="RING/U-box"/>
    <property type="match status" value="1"/>
</dbReference>
<dbReference type="Gene3D" id="3.10.110.10">
    <property type="entry name" value="Ubiquitin Conjugating Enzyme"/>
    <property type="match status" value="1"/>
</dbReference>
<dbReference type="PROSITE" id="PS50908">
    <property type="entry name" value="RWD"/>
    <property type="match status" value="1"/>
</dbReference>
<dbReference type="EMBL" id="GEZM01012326">
    <property type="protein sequence ID" value="JAV92991.1"/>
    <property type="molecule type" value="Transcribed_RNA"/>
</dbReference>
<evidence type="ECO:0000313" key="6">
    <source>
        <dbReference type="EMBL" id="JAV92991.1"/>
    </source>
</evidence>
<dbReference type="CDD" id="cd16448">
    <property type="entry name" value="RING-H2"/>
    <property type="match status" value="1"/>
</dbReference>
<feature type="domain" description="RWD" evidence="5">
    <location>
        <begin position="6"/>
        <end position="107"/>
    </location>
</feature>
<reference evidence="7" key="3">
    <citation type="submission" date="2019-08" db="EMBL/GenBank/DDBJ databases">
        <authorList>
            <consortium name="Photinus pyralis genome working group"/>
            <person name="Fallon T.R."/>
            <person name="Sander Lower S.E."/>
            <person name="Weng J.-K."/>
        </authorList>
    </citation>
    <scope>NUCLEOTIDE SEQUENCE</scope>
    <source>
        <strain evidence="7">1611_PpyrPB1</strain>
        <tissue evidence="7">Whole body</tissue>
    </source>
</reference>